<name>A0A098LLB9_9BACT</name>
<sequence length="67" mass="7676">MGYKKRLSKTTNSVYNKALISNFNLKISLDNPLVKINNLIKGHSENTLIHLELKVSPNYILHSDIHM</sequence>
<proteinExistence type="predicted"/>
<dbReference type="AlphaFoldDB" id="A0A098LLB9"/>
<comment type="caution">
    <text evidence="1">The sequence shown here is derived from an EMBL/GenBank/DDBJ whole genome shotgun (WGS) entry which is preliminary data.</text>
</comment>
<organism evidence="1 2">
    <name type="scientific">Sporocytophaga myxococcoides</name>
    <dbReference type="NCBI Taxonomy" id="153721"/>
    <lineage>
        <taxon>Bacteria</taxon>
        <taxon>Pseudomonadati</taxon>
        <taxon>Bacteroidota</taxon>
        <taxon>Cytophagia</taxon>
        <taxon>Cytophagales</taxon>
        <taxon>Cytophagaceae</taxon>
        <taxon>Sporocytophaga</taxon>
    </lineage>
</organism>
<dbReference type="STRING" id="153721.MYP_4153"/>
<protein>
    <submittedName>
        <fullName evidence="1">Uncharacterized protein</fullName>
    </submittedName>
</protein>
<evidence type="ECO:0000313" key="2">
    <source>
        <dbReference type="Proteomes" id="UP000030185"/>
    </source>
</evidence>
<accession>A0A098LLB9</accession>
<dbReference type="EMBL" id="BBLT01000010">
    <property type="protein sequence ID" value="GAL86923.1"/>
    <property type="molecule type" value="Genomic_DNA"/>
</dbReference>
<evidence type="ECO:0000313" key="1">
    <source>
        <dbReference type="EMBL" id="GAL86923.1"/>
    </source>
</evidence>
<reference evidence="1 2" key="1">
    <citation type="submission" date="2014-09" db="EMBL/GenBank/DDBJ databases">
        <title>Sporocytophaga myxococcoides PG-01 genome sequencing.</title>
        <authorList>
            <person name="Liu L."/>
            <person name="Gao P.J."/>
            <person name="Chen G.J."/>
            <person name="Wang L.S."/>
        </authorList>
    </citation>
    <scope>NUCLEOTIDE SEQUENCE [LARGE SCALE GENOMIC DNA]</scope>
    <source>
        <strain evidence="1 2">PG-01</strain>
    </source>
</reference>
<keyword evidence="2" id="KW-1185">Reference proteome</keyword>
<dbReference type="Proteomes" id="UP000030185">
    <property type="component" value="Unassembled WGS sequence"/>
</dbReference>
<gene>
    <name evidence="1" type="ORF">MYP_4153</name>
</gene>